<reference evidence="1" key="1">
    <citation type="journal article" date="2014" name="Front. Microbiol.">
        <title>High frequency of phylogenetically diverse reductive dehalogenase-homologous genes in deep subseafloor sedimentary metagenomes.</title>
        <authorList>
            <person name="Kawai M."/>
            <person name="Futagami T."/>
            <person name="Toyoda A."/>
            <person name="Takaki Y."/>
            <person name="Nishi S."/>
            <person name="Hori S."/>
            <person name="Arai W."/>
            <person name="Tsubouchi T."/>
            <person name="Morono Y."/>
            <person name="Uchiyama I."/>
            <person name="Ito T."/>
            <person name="Fujiyama A."/>
            <person name="Inagaki F."/>
            <person name="Takami H."/>
        </authorList>
    </citation>
    <scope>NUCLEOTIDE SEQUENCE</scope>
    <source>
        <strain evidence="1">Expedition CK06-06</strain>
    </source>
</reference>
<comment type="caution">
    <text evidence="1">The sequence shown here is derived from an EMBL/GenBank/DDBJ whole genome shotgun (WGS) entry which is preliminary data.</text>
</comment>
<gene>
    <name evidence="1" type="ORF">S06H3_18100</name>
</gene>
<sequence>MKNKISKSDAKKQIQEFFSNIKDKTPREVRKIKRFAMSKNIPLKDLRKTFCKKCLNPYKDS</sequence>
<feature type="non-terminal residue" evidence="1">
    <location>
        <position position="61"/>
    </location>
</feature>
<protein>
    <submittedName>
        <fullName evidence="1">Uncharacterized protein</fullName>
    </submittedName>
</protein>
<proteinExistence type="predicted"/>
<name>X1N1N2_9ZZZZ</name>
<dbReference type="AlphaFoldDB" id="X1N1N2"/>
<accession>X1N1N2</accession>
<dbReference type="EMBL" id="BARV01009117">
    <property type="protein sequence ID" value="GAI12484.1"/>
    <property type="molecule type" value="Genomic_DNA"/>
</dbReference>
<evidence type="ECO:0000313" key="1">
    <source>
        <dbReference type="EMBL" id="GAI12484.1"/>
    </source>
</evidence>
<organism evidence="1">
    <name type="scientific">marine sediment metagenome</name>
    <dbReference type="NCBI Taxonomy" id="412755"/>
    <lineage>
        <taxon>unclassified sequences</taxon>
        <taxon>metagenomes</taxon>
        <taxon>ecological metagenomes</taxon>
    </lineage>
</organism>